<organism evidence="9 10">
    <name type="scientific">Tothia fuscella</name>
    <dbReference type="NCBI Taxonomy" id="1048955"/>
    <lineage>
        <taxon>Eukaryota</taxon>
        <taxon>Fungi</taxon>
        <taxon>Dikarya</taxon>
        <taxon>Ascomycota</taxon>
        <taxon>Pezizomycotina</taxon>
        <taxon>Dothideomycetes</taxon>
        <taxon>Pleosporomycetidae</taxon>
        <taxon>Venturiales</taxon>
        <taxon>Cylindrosympodiaceae</taxon>
        <taxon>Tothia</taxon>
    </lineage>
</organism>
<dbReference type="Pfam" id="PF00097">
    <property type="entry name" value="zf-C3HC4"/>
    <property type="match status" value="1"/>
</dbReference>
<evidence type="ECO:0000259" key="8">
    <source>
        <dbReference type="PROSITE" id="PS50145"/>
    </source>
</evidence>
<evidence type="ECO:0000313" key="9">
    <source>
        <dbReference type="EMBL" id="KAF2428900.1"/>
    </source>
</evidence>
<accession>A0A9P4TWU7</accession>
<evidence type="ECO:0000256" key="6">
    <source>
        <dbReference type="SAM" id="MobiDB-lite"/>
    </source>
</evidence>
<dbReference type="SMART" id="SM00184">
    <property type="entry name" value="RING"/>
    <property type="match status" value="1"/>
</dbReference>
<dbReference type="Proteomes" id="UP000800235">
    <property type="component" value="Unassembled WGS sequence"/>
</dbReference>
<evidence type="ECO:0000259" key="7">
    <source>
        <dbReference type="PROSITE" id="PS50089"/>
    </source>
</evidence>
<protein>
    <submittedName>
        <fullName evidence="9">Uncharacterized protein</fullName>
    </submittedName>
</protein>
<keyword evidence="2 4" id="KW-0863">Zinc-finger</keyword>
<feature type="domain" description="TRAF-type" evidence="8">
    <location>
        <begin position="267"/>
        <end position="313"/>
    </location>
</feature>
<comment type="caution">
    <text evidence="9">The sequence shown here is derived from an EMBL/GenBank/DDBJ whole genome shotgun (WGS) entry which is preliminary data.</text>
</comment>
<evidence type="ECO:0000256" key="3">
    <source>
        <dbReference type="ARBA" id="ARBA00022833"/>
    </source>
</evidence>
<dbReference type="PROSITE" id="PS50089">
    <property type="entry name" value="ZF_RING_2"/>
    <property type="match status" value="1"/>
</dbReference>
<dbReference type="SUPFAM" id="SSF57850">
    <property type="entry name" value="RING/U-box"/>
    <property type="match status" value="1"/>
</dbReference>
<keyword evidence="10" id="KW-1185">Reference proteome</keyword>
<dbReference type="InterPro" id="IPR013083">
    <property type="entry name" value="Znf_RING/FYVE/PHD"/>
</dbReference>
<evidence type="ECO:0000313" key="10">
    <source>
        <dbReference type="Proteomes" id="UP000800235"/>
    </source>
</evidence>
<dbReference type="InterPro" id="IPR001293">
    <property type="entry name" value="Znf_TRAF"/>
</dbReference>
<dbReference type="SUPFAM" id="SSF49599">
    <property type="entry name" value="TRAF domain-like"/>
    <property type="match status" value="1"/>
</dbReference>
<gene>
    <name evidence="9" type="ORF">EJ08DRAFT_719060</name>
</gene>
<evidence type="ECO:0000256" key="1">
    <source>
        <dbReference type="ARBA" id="ARBA00022723"/>
    </source>
</evidence>
<sequence length="501" mass="56097">MSEYDDDRELYYLGNEPDYAASVLASGFRAAPELDFAVGDLDDFNFEPFVTAAPRGQTSRTASLLQSSGLLQVDEFQRLVELKRDESSESGTYSPVGLRSLEYVTTPNENLICAICTSPFIKPVELNCQHIFCEECLYDHLKSGIQSASLCPKCRDPIESLCPTSRLLTQLLDELEVVCPNEPCGCKTLHKRYTIHDHVSSYCDFENVPCPAADCERFIPRRLLNGECLHSQLECDECEDLMMEMELEVRVLPTISYSISLTRQQDHIKNKCPSGLLCCKHCALNLRRGDLAEHHARDCEKIPISCRGRIIGCPITGPRQFVNEHMKTCPIALMAPHIQEQNERQSKLQAETSQIRSQLIDLETKFDELEASFKQLSTSIKRERRQSLATGGTVSASRVEELTGRLDELALDHNSRIDNATSENARMHMNFVNESLRNQQQFHTFNATLTVMRNQLNMLSSLRATGNNANNTTNAANAVNAANSGSSGIGLDSVRREPPKL</sequence>
<dbReference type="InterPro" id="IPR001841">
    <property type="entry name" value="Znf_RING"/>
</dbReference>
<feature type="region of interest" description="Disordered" evidence="6">
    <location>
        <begin position="479"/>
        <end position="501"/>
    </location>
</feature>
<proteinExistence type="predicted"/>
<feature type="zinc finger region" description="TRAF-type" evidence="4">
    <location>
        <begin position="267"/>
        <end position="313"/>
    </location>
</feature>
<keyword evidence="1 4" id="KW-0479">Metal-binding</keyword>
<keyword evidence="5" id="KW-0175">Coiled coil</keyword>
<keyword evidence="3 4" id="KW-0862">Zinc</keyword>
<feature type="domain" description="RING-type" evidence="7">
    <location>
        <begin position="113"/>
        <end position="155"/>
    </location>
</feature>
<dbReference type="GO" id="GO:0008270">
    <property type="term" value="F:zinc ion binding"/>
    <property type="evidence" value="ECO:0007669"/>
    <property type="project" value="UniProtKB-KW"/>
</dbReference>
<evidence type="ECO:0000256" key="5">
    <source>
        <dbReference type="SAM" id="Coils"/>
    </source>
</evidence>
<dbReference type="PANTHER" id="PTHR10131:SF94">
    <property type="entry name" value="TNF RECEPTOR-ASSOCIATED FACTOR 4"/>
    <property type="match status" value="1"/>
</dbReference>
<dbReference type="OrthoDB" id="1630758at2759"/>
<dbReference type="EMBL" id="MU007052">
    <property type="protein sequence ID" value="KAF2428900.1"/>
    <property type="molecule type" value="Genomic_DNA"/>
</dbReference>
<feature type="coiled-coil region" evidence="5">
    <location>
        <begin position="359"/>
        <end position="386"/>
    </location>
</feature>
<dbReference type="AlphaFoldDB" id="A0A9P4TWU7"/>
<dbReference type="InterPro" id="IPR017907">
    <property type="entry name" value="Znf_RING_CS"/>
</dbReference>
<dbReference type="PROSITE" id="PS50145">
    <property type="entry name" value="ZF_TRAF"/>
    <property type="match status" value="1"/>
</dbReference>
<dbReference type="PROSITE" id="PS00518">
    <property type="entry name" value="ZF_RING_1"/>
    <property type="match status" value="1"/>
</dbReference>
<dbReference type="PANTHER" id="PTHR10131">
    <property type="entry name" value="TNF RECEPTOR ASSOCIATED FACTOR"/>
    <property type="match status" value="1"/>
</dbReference>
<evidence type="ECO:0000256" key="4">
    <source>
        <dbReference type="PROSITE-ProRule" id="PRU00207"/>
    </source>
</evidence>
<name>A0A9P4TWU7_9PEZI</name>
<evidence type="ECO:0000256" key="2">
    <source>
        <dbReference type="ARBA" id="ARBA00022771"/>
    </source>
</evidence>
<dbReference type="InterPro" id="IPR018957">
    <property type="entry name" value="Znf_C3HC4_RING-type"/>
</dbReference>
<dbReference type="Gene3D" id="3.30.40.10">
    <property type="entry name" value="Zinc/RING finger domain, C3HC4 (zinc finger)"/>
    <property type="match status" value="2"/>
</dbReference>
<reference evidence="9" key="1">
    <citation type="journal article" date="2020" name="Stud. Mycol.">
        <title>101 Dothideomycetes genomes: a test case for predicting lifestyles and emergence of pathogens.</title>
        <authorList>
            <person name="Haridas S."/>
            <person name="Albert R."/>
            <person name="Binder M."/>
            <person name="Bloem J."/>
            <person name="Labutti K."/>
            <person name="Salamov A."/>
            <person name="Andreopoulos B."/>
            <person name="Baker S."/>
            <person name="Barry K."/>
            <person name="Bills G."/>
            <person name="Bluhm B."/>
            <person name="Cannon C."/>
            <person name="Castanera R."/>
            <person name="Culley D."/>
            <person name="Daum C."/>
            <person name="Ezra D."/>
            <person name="Gonzalez J."/>
            <person name="Henrissat B."/>
            <person name="Kuo A."/>
            <person name="Liang C."/>
            <person name="Lipzen A."/>
            <person name="Lutzoni F."/>
            <person name="Magnuson J."/>
            <person name="Mondo S."/>
            <person name="Nolan M."/>
            <person name="Ohm R."/>
            <person name="Pangilinan J."/>
            <person name="Park H.-J."/>
            <person name="Ramirez L."/>
            <person name="Alfaro M."/>
            <person name="Sun H."/>
            <person name="Tritt A."/>
            <person name="Yoshinaga Y."/>
            <person name="Zwiers L.-H."/>
            <person name="Turgeon B."/>
            <person name="Goodwin S."/>
            <person name="Spatafora J."/>
            <person name="Crous P."/>
            <person name="Grigoriev I."/>
        </authorList>
    </citation>
    <scope>NUCLEOTIDE SEQUENCE</scope>
    <source>
        <strain evidence="9">CBS 130266</strain>
    </source>
</reference>